<evidence type="ECO:0000313" key="2">
    <source>
        <dbReference type="Proteomes" id="UP000594029"/>
    </source>
</evidence>
<sequence>MTTLIDVNVNEKYFEVNYMESMSQVFKMFRQMQLDLKSETDKELHNELLRTQRMQQDVLHIIELLNFNASEGYNFAKMLQIIGRARRKIKDRIEEREVVKELVKKYEEDFKSILEKTIVDKEKFDRRQDNRSYRIRELTELEGFNDIIKKKKKELKMAS</sequence>
<proteinExistence type="predicted"/>
<name>A0A7U3RX32_9CAUD</name>
<evidence type="ECO:0000313" key="1">
    <source>
        <dbReference type="EMBL" id="QOV08365.1"/>
    </source>
</evidence>
<accession>A0A7U3RX32</accession>
<keyword evidence="2" id="KW-1185">Reference proteome</keyword>
<dbReference type="Proteomes" id="UP000594029">
    <property type="component" value="Segment"/>
</dbReference>
<organism evidence="1 2">
    <name type="scientific">Bacillus phage Kirov</name>
    <dbReference type="NCBI Taxonomy" id="2783539"/>
    <lineage>
        <taxon>Viruses</taxon>
        <taxon>Duplodnaviria</taxon>
        <taxon>Heunggongvirae</taxon>
        <taxon>Uroviricota</taxon>
        <taxon>Caudoviricetes</taxon>
        <taxon>Andregratiavirinae</taxon>
        <taxon>Kirovvirus</taxon>
        <taxon>Kirovvirus kirov</taxon>
    </lineage>
</organism>
<dbReference type="EMBL" id="MW084976">
    <property type="protein sequence ID" value="QOV08365.1"/>
    <property type="molecule type" value="Genomic_DNA"/>
</dbReference>
<reference evidence="1 2" key="1">
    <citation type="submission" date="2020-10" db="EMBL/GenBank/DDBJ databases">
        <authorList>
            <person name="Kazantseva O.A."/>
            <person name="Piligrimova E.G."/>
            <person name="Shadrin A.M."/>
        </authorList>
    </citation>
    <scope>NUCLEOTIDE SEQUENCE [LARGE SCALE GENOMIC DNA]</scope>
</reference>
<gene>
    <name evidence="1" type="ORF">Kirov_166</name>
</gene>
<protein>
    <submittedName>
        <fullName evidence="1">Uncharacterized protein</fullName>
    </submittedName>
</protein>